<evidence type="ECO:0000313" key="3">
    <source>
        <dbReference type="Proteomes" id="UP000503349"/>
    </source>
</evidence>
<dbReference type="Proteomes" id="UP000503349">
    <property type="component" value="Chromosome 5"/>
</dbReference>
<dbReference type="GO" id="GO:0030308">
    <property type="term" value="P:negative regulation of cell growth"/>
    <property type="evidence" value="ECO:0007669"/>
    <property type="project" value="TreeGrafter"/>
</dbReference>
<accession>A0A6G1PJ67</accession>
<name>A0A6G1PJ67_CHAAH</name>
<dbReference type="InterPro" id="IPR036188">
    <property type="entry name" value="FAD/NAD-bd_sf"/>
</dbReference>
<evidence type="ECO:0000256" key="1">
    <source>
        <dbReference type="SAM" id="MobiDB-lite"/>
    </source>
</evidence>
<reference evidence="3" key="2">
    <citation type="submission" date="2019-02" db="EMBL/GenBank/DDBJ databases">
        <title>Opniocepnalus argus Var Kimnra genome.</title>
        <authorList>
            <person name="Zhou C."/>
            <person name="Xiao S."/>
        </authorList>
    </citation>
    <scope>NUCLEOTIDE SEQUENCE [LARGE SCALE GENOMIC DNA]</scope>
</reference>
<sequence>MYLKNESLQLIYCTRDPTTPALSSQSERVPLKAEACSVGINELSNTIADLLDKLQSDRFWLALTIQLQIVGLLKMDFHDKEIPLGEIVPVVIIGNGPSGICLSYLLSGYTPYLSPEASHPNPLLHSKLAEQPHLSLLEQDLEYLCEGLEGRSSNPVAVLFDSLLLPDSDFGLDHTSPLEWRYEPERAIPHLVLGKGPHGGAWHAMEGSMLTLSLANWMELPGLKLKDWIRDKRRNLRNDRATPTEIASYYQHYVSQMSLEQSFACGTTVTSVTRQPGNQGGSPPCWRVTGLQRREGEELGDGSTVLEKMSTFSLLAHNVVLATGTHDIPARLGVDGESLPFVYHSFWELEAAISSGELDQASDPLLVVGAGLTAADAVLAAHHLNTPIYHVFRRSVTDPGLIFNQLPKLLYPEYHKVHQMMKQQQHRPSHQQDLAQSLNQHSTPSSPSSLSPPPSTASSSPSSYSGYLSFPLHRVVEFRPDRKCVLESDSGQRTVVQVSKALVLIGAHPNLSFLDKNGSSLGINPNEPITCRRNPIEVDPFTNKVVAAEGPGMYAMGPLVGENFVRFLKGGALAIASDLAKRQTQRQEMGQEDLTVDRWLDRQVSTQTQAEVCVLDS</sequence>
<reference evidence="2 3" key="1">
    <citation type="submission" date="2019-02" db="EMBL/GenBank/DDBJ databases">
        <title>Opniocepnalus argus genome.</title>
        <authorList>
            <person name="Zhou C."/>
            <person name="Xiao S."/>
        </authorList>
    </citation>
    <scope>NUCLEOTIDE SEQUENCE [LARGE SCALE GENOMIC DNA]</scope>
    <source>
        <strain evidence="2">OARG1902GOOAL</strain>
        <tissue evidence="2">Muscle</tissue>
    </source>
</reference>
<dbReference type="PANTHER" id="PTHR15192">
    <property type="entry name" value="PROTEIN CBG05349"/>
    <property type="match status" value="1"/>
</dbReference>
<evidence type="ECO:0000313" key="2">
    <source>
        <dbReference type="EMBL" id="KAF3690292.1"/>
    </source>
</evidence>
<dbReference type="PANTHER" id="PTHR15192:SF15">
    <property type="entry name" value="OXIDATIVE STRESS-INDUCED GROWTH INHIBITOR 1"/>
    <property type="match status" value="1"/>
</dbReference>
<dbReference type="SUPFAM" id="SSF51905">
    <property type="entry name" value="FAD/NAD(P)-binding domain"/>
    <property type="match status" value="2"/>
</dbReference>
<dbReference type="EMBL" id="CM015716">
    <property type="protein sequence ID" value="KAF3690292.1"/>
    <property type="molecule type" value="Genomic_DNA"/>
</dbReference>
<feature type="region of interest" description="Disordered" evidence="1">
    <location>
        <begin position="419"/>
        <end position="462"/>
    </location>
</feature>
<feature type="compositionally biased region" description="Polar residues" evidence="1">
    <location>
        <begin position="431"/>
        <end position="441"/>
    </location>
</feature>
<dbReference type="InterPro" id="IPR029731">
    <property type="entry name" value="OSGIN1/2"/>
</dbReference>
<dbReference type="GO" id="GO:0008083">
    <property type="term" value="F:growth factor activity"/>
    <property type="evidence" value="ECO:0007669"/>
    <property type="project" value="TreeGrafter"/>
</dbReference>
<proteinExistence type="predicted"/>
<keyword evidence="3" id="KW-1185">Reference proteome</keyword>
<organism evidence="2 3">
    <name type="scientific">Channa argus</name>
    <name type="common">Northern snakehead</name>
    <name type="synonym">Ophicephalus argus</name>
    <dbReference type="NCBI Taxonomy" id="215402"/>
    <lineage>
        <taxon>Eukaryota</taxon>
        <taxon>Metazoa</taxon>
        <taxon>Chordata</taxon>
        <taxon>Craniata</taxon>
        <taxon>Vertebrata</taxon>
        <taxon>Euteleostomi</taxon>
        <taxon>Actinopterygii</taxon>
        <taxon>Neopterygii</taxon>
        <taxon>Teleostei</taxon>
        <taxon>Neoteleostei</taxon>
        <taxon>Acanthomorphata</taxon>
        <taxon>Anabantaria</taxon>
        <taxon>Anabantiformes</taxon>
        <taxon>Channoidei</taxon>
        <taxon>Channidae</taxon>
        <taxon>Channa</taxon>
    </lineage>
</organism>
<dbReference type="AlphaFoldDB" id="A0A6G1PJ67"/>
<gene>
    <name evidence="2" type="ORF">EXN66_Car005964</name>
</gene>
<dbReference type="Gene3D" id="3.50.50.60">
    <property type="entry name" value="FAD/NAD(P)-binding domain"/>
    <property type="match status" value="1"/>
</dbReference>
<protein>
    <submittedName>
        <fullName evidence="2">Oxidative stress-induced growth inhibitor 2 hT41</fullName>
    </submittedName>
</protein>